<dbReference type="OrthoDB" id="4839021at2759"/>
<dbReference type="RefSeq" id="XP_022474658.1">
    <property type="nucleotide sequence ID" value="XM_022618758.1"/>
</dbReference>
<organism evidence="1 2">
    <name type="scientific">Colletotrichum orchidophilum</name>
    <dbReference type="NCBI Taxonomy" id="1209926"/>
    <lineage>
        <taxon>Eukaryota</taxon>
        <taxon>Fungi</taxon>
        <taxon>Dikarya</taxon>
        <taxon>Ascomycota</taxon>
        <taxon>Pezizomycotina</taxon>
        <taxon>Sordariomycetes</taxon>
        <taxon>Hypocreomycetidae</taxon>
        <taxon>Glomerellales</taxon>
        <taxon>Glomerellaceae</taxon>
        <taxon>Colletotrichum</taxon>
    </lineage>
</organism>
<dbReference type="AlphaFoldDB" id="A0A1G4B8B0"/>
<evidence type="ECO:0000313" key="1">
    <source>
        <dbReference type="EMBL" id="OHE97505.1"/>
    </source>
</evidence>
<proteinExistence type="predicted"/>
<comment type="caution">
    <text evidence="1">The sequence shown here is derived from an EMBL/GenBank/DDBJ whole genome shotgun (WGS) entry which is preliminary data.</text>
</comment>
<dbReference type="STRING" id="1209926.A0A1G4B8B0"/>
<dbReference type="EMBL" id="MJBS01000056">
    <property type="protein sequence ID" value="OHE97505.1"/>
    <property type="molecule type" value="Genomic_DNA"/>
</dbReference>
<reference evidence="1 2" key="1">
    <citation type="submission" date="2016-09" db="EMBL/GenBank/DDBJ databases">
        <authorList>
            <person name="Capua I."/>
            <person name="De Benedictis P."/>
            <person name="Joannis T."/>
            <person name="Lombin L.H."/>
            <person name="Cattoli G."/>
        </authorList>
    </citation>
    <scope>NUCLEOTIDE SEQUENCE [LARGE SCALE GENOMIC DNA]</scope>
    <source>
        <strain evidence="1 2">IMI 309357</strain>
    </source>
</reference>
<dbReference type="GeneID" id="34560268"/>
<gene>
    <name evidence="1" type="ORF">CORC01_07120</name>
</gene>
<dbReference type="Proteomes" id="UP000176998">
    <property type="component" value="Unassembled WGS sequence"/>
</dbReference>
<protein>
    <submittedName>
        <fullName evidence="1">Uncharacterized protein</fullName>
    </submittedName>
</protein>
<accession>A0A1G4B8B0</accession>
<keyword evidence="2" id="KW-1185">Reference proteome</keyword>
<sequence length="435" mass="47946">MGRQRGPKKILMQRGFNFPPGPLFSDRQTVQLILTAIFGTELSWAENHDMVALSREAEACLLGIFHTLVDRADLYGTLRGHSAFYATVASELNTRGELTGDALKDLDELYVRARRGDPGEWRDTDLNLAVDAWISVKDAIATLPPLETLSLTARTNEMGALVAQFQATSVAGPAQNVPDWPPTHFGPYELALITTPELRSVLFGKTHQTPGTLPALPSKTTMPLETRAHLCSLALANYRPSSNWNLILTPVANFNGFLERRQWSIPSGGQSLYCFTIEHALVQAVKALESGKVLSIVLATPWFGRTWGAIPSVTEVPGAESQQSYADGIELIIFDPTARYTHIKTDPQVKTSLFGLFNFRQSIRDNTELAMQRAGGRLIRGWYGGKMDTPANGSDSVQLASEWIRLLVLASSDGQDPLAVDDEKWAQWGFEEVHI</sequence>
<evidence type="ECO:0000313" key="2">
    <source>
        <dbReference type="Proteomes" id="UP000176998"/>
    </source>
</evidence>
<name>A0A1G4B8B0_9PEZI</name>